<dbReference type="RefSeq" id="WP_016473910.1">
    <property type="nucleotide sequence ID" value="NZ_KE150480.1"/>
</dbReference>
<dbReference type="STRING" id="1203554.HMPREF1476_00532"/>
<dbReference type="InterPro" id="IPR025272">
    <property type="entry name" value="SocA_Panacea"/>
</dbReference>
<evidence type="ECO:0000259" key="1">
    <source>
        <dbReference type="Pfam" id="PF13274"/>
    </source>
</evidence>
<dbReference type="eggNOG" id="COG0550">
    <property type="taxonomic scope" value="Bacteria"/>
</dbReference>
<organism evidence="2 3">
    <name type="scientific">Sutterella wadsworthensis HGA0223</name>
    <dbReference type="NCBI Taxonomy" id="1203554"/>
    <lineage>
        <taxon>Bacteria</taxon>
        <taxon>Pseudomonadati</taxon>
        <taxon>Pseudomonadota</taxon>
        <taxon>Betaproteobacteria</taxon>
        <taxon>Burkholderiales</taxon>
        <taxon>Sutterellaceae</taxon>
        <taxon>Sutterella</taxon>
    </lineage>
</organism>
<comment type="caution">
    <text evidence="2">The sequence shown here is derived from an EMBL/GenBank/DDBJ whole genome shotgun (WGS) entry which is preliminary data.</text>
</comment>
<gene>
    <name evidence="2" type="ORF">HMPREF1476_00532</name>
</gene>
<feature type="domain" description="Antitoxin SocA-like Panacea" evidence="1">
    <location>
        <begin position="27"/>
        <end position="136"/>
    </location>
</feature>
<proteinExistence type="predicted"/>
<dbReference type="Proteomes" id="UP000014400">
    <property type="component" value="Unassembled WGS sequence"/>
</dbReference>
<evidence type="ECO:0000313" key="2">
    <source>
        <dbReference type="EMBL" id="EPE00810.1"/>
    </source>
</evidence>
<evidence type="ECO:0000313" key="3">
    <source>
        <dbReference type="Proteomes" id="UP000014400"/>
    </source>
</evidence>
<accession>S3CJW5</accession>
<dbReference type="Pfam" id="PF13274">
    <property type="entry name" value="SocA_Panacea"/>
    <property type="match status" value="1"/>
</dbReference>
<keyword evidence="3" id="KW-1185">Reference proteome</keyword>
<sequence>MFDIRKATHVAAYLLWKRGRRMSSLKLMKMMYIAEKQFLLQYGERLTGDKMVSMPYGPVLSATYDCFMGDREYWDSWIINPGNYDLALNSSVKVDPADPLDTFDELSVAEKTVLDSVYSKFGASNRWNLVKLLHDPDYCPEWENPQGSSYPIHIKSLLMKNGKTKEETDAILEKIREEDDLQVVTQRLS</sequence>
<dbReference type="HOGENOM" id="CLU_107055_0_0_4"/>
<dbReference type="AlphaFoldDB" id="S3CJW5"/>
<reference evidence="2 3" key="1">
    <citation type="submission" date="2013-04" db="EMBL/GenBank/DDBJ databases">
        <title>The Genome Sequence of Sutterella wadsworthensis HGA0223.</title>
        <authorList>
            <consortium name="The Broad Institute Genomics Platform"/>
            <person name="Earl A."/>
            <person name="Ward D."/>
            <person name="Feldgarden M."/>
            <person name="Gevers D."/>
            <person name="Schmidt T.M."/>
            <person name="Dover J."/>
            <person name="Dai D."/>
            <person name="Walker B."/>
            <person name="Young S."/>
            <person name="Zeng Q."/>
            <person name="Gargeya S."/>
            <person name="Fitzgerald M."/>
            <person name="Haas B."/>
            <person name="Abouelleil A."/>
            <person name="Allen A.W."/>
            <person name="Alvarado L."/>
            <person name="Arachchi H.M."/>
            <person name="Berlin A.M."/>
            <person name="Chapman S.B."/>
            <person name="Gainer-Dewar J."/>
            <person name="Goldberg J."/>
            <person name="Griggs A."/>
            <person name="Gujja S."/>
            <person name="Hansen M."/>
            <person name="Howarth C."/>
            <person name="Imamovic A."/>
            <person name="Ireland A."/>
            <person name="Larimer J."/>
            <person name="McCowan C."/>
            <person name="Murphy C."/>
            <person name="Pearson M."/>
            <person name="Poon T.W."/>
            <person name="Priest M."/>
            <person name="Roberts A."/>
            <person name="Saif S."/>
            <person name="Shea T."/>
            <person name="Sisk P."/>
            <person name="Sykes S."/>
            <person name="Wortman J."/>
            <person name="Nusbaum C."/>
            <person name="Birren B."/>
        </authorList>
    </citation>
    <scope>NUCLEOTIDE SEQUENCE [LARGE SCALE GENOMIC DNA]</scope>
    <source>
        <strain evidence="2 3">HGA0223</strain>
    </source>
</reference>
<name>S3CJW5_9BURK</name>
<protein>
    <recommendedName>
        <fullName evidence="1">Antitoxin SocA-like Panacea domain-containing protein</fullName>
    </recommendedName>
</protein>
<dbReference type="EMBL" id="ATCF01000009">
    <property type="protein sequence ID" value="EPE00810.1"/>
    <property type="molecule type" value="Genomic_DNA"/>
</dbReference>